<accession>C3ZQB1</accession>
<sequence length="191" mass="21325">MTSSENVKGRSASARKQKGPSVDKAGVDGATTKPSSIMLWPSIWLEASDCIPVEPPLRSPTVLHRWADWRSRGLQTYCLEYNQAGRINTEVGSMTWVSYSTPPASQPSFSTLIDANSFINLMVTYEALVTWRMIISSPPLPLIFLASPRRKLGLTMTTKGCPFPCCHLKGWLNRKPNPYCPTLIPKWPWAE</sequence>
<reference evidence="2" key="1">
    <citation type="journal article" date="2008" name="Nature">
        <title>The amphioxus genome and the evolution of the chordate karyotype.</title>
        <authorList>
            <consortium name="US DOE Joint Genome Institute (JGI-PGF)"/>
            <person name="Putnam N.H."/>
            <person name="Butts T."/>
            <person name="Ferrier D.E.K."/>
            <person name="Furlong R.F."/>
            <person name="Hellsten U."/>
            <person name="Kawashima T."/>
            <person name="Robinson-Rechavi M."/>
            <person name="Shoguchi E."/>
            <person name="Terry A."/>
            <person name="Yu J.-K."/>
            <person name="Benito-Gutierrez E.L."/>
            <person name="Dubchak I."/>
            <person name="Garcia-Fernandez J."/>
            <person name="Gibson-Brown J.J."/>
            <person name="Grigoriev I.V."/>
            <person name="Horton A.C."/>
            <person name="de Jong P.J."/>
            <person name="Jurka J."/>
            <person name="Kapitonov V.V."/>
            <person name="Kohara Y."/>
            <person name="Kuroki Y."/>
            <person name="Lindquist E."/>
            <person name="Lucas S."/>
            <person name="Osoegawa K."/>
            <person name="Pennacchio L.A."/>
            <person name="Salamov A.A."/>
            <person name="Satou Y."/>
            <person name="Sauka-Spengler T."/>
            <person name="Schmutz J."/>
            <person name="Shin-I T."/>
            <person name="Toyoda A."/>
            <person name="Bronner-Fraser M."/>
            <person name="Fujiyama A."/>
            <person name="Holland L.Z."/>
            <person name="Holland P.W.H."/>
            <person name="Satoh N."/>
            <person name="Rokhsar D.S."/>
        </authorList>
    </citation>
    <scope>NUCLEOTIDE SEQUENCE [LARGE SCALE GENOMIC DNA]</scope>
    <source>
        <strain evidence="2">S238N-H82</strain>
        <tissue evidence="2">Testes</tissue>
    </source>
</reference>
<evidence type="ECO:0000313" key="2">
    <source>
        <dbReference type="EMBL" id="EEN45167.1"/>
    </source>
</evidence>
<dbReference type="AlphaFoldDB" id="C3ZQB1"/>
<feature type="region of interest" description="Disordered" evidence="1">
    <location>
        <begin position="1"/>
        <end position="29"/>
    </location>
</feature>
<organism evidence="2">
    <name type="scientific">Branchiostoma floridae</name>
    <name type="common">Florida lancelet</name>
    <name type="synonym">Amphioxus</name>
    <dbReference type="NCBI Taxonomy" id="7739"/>
    <lineage>
        <taxon>Eukaryota</taxon>
        <taxon>Metazoa</taxon>
        <taxon>Chordata</taxon>
        <taxon>Cephalochordata</taxon>
        <taxon>Leptocardii</taxon>
        <taxon>Amphioxiformes</taxon>
        <taxon>Branchiostomatidae</taxon>
        <taxon>Branchiostoma</taxon>
    </lineage>
</organism>
<evidence type="ECO:0000256" key="1">
    <source>
        <dbReference type="SAM" id="MobiDB-lite"/>
    </source>
</evidence>
<gene>
    <name evidence="2" type="primary">6a</name>
    <name evidence="2" type="synonym">Six3</name>
    <name evidence="2" type="ORF">BRAFLDRAFT_84950</name>
</gene>
<protein>
    <submittedName>
        <fullName evidence="2">Uncharacterized protein</fullName>
    </submittedName>
</protein>
<name>C3ZQB1_BRAFL</name>
<dbReference type="EMBL" id="GG666661">
    <property type="protein sequence ID" value="EEN45167.1"/>
    <property type="molecule type" value="Genomic_DNA"/>
</dbReference>
<dbReference type="InParanoid" id="C3ZQB1"/>
<proteinExistence type="predicted"/>